<dbReference type="RefSeq" id="WP_065025468.1">
    <property type="nucleotide sequence ID" value="NZ_LZMF01000112.1"/>
</dbReference>
<evidence type="ECO:0000256" key="3">
    <source>
        <dbReference type="SAM" id="MobiDB-lite"/>
    </source>
</evidence>
<protein>
    <recommendedName>
        <fullName evidence="7">Mce-associated membrane protein</fullName>
    </recommendedName>
</protein>
<proteinExistence type="predicted"/>
<dbReference type="GO" id="GO:0016020">
    <property type="term" value="C:membrane"/>
    <property type="evidence" value="ECO:0007669"/>
    <property type="project" value="UniProtKB-SubCell"/>
</dbReference>
<dbReference type="PANTHER" id="PTHR37042">
    <property type="entry name" value="OUTER MEMBRANE PROTEIN RV1973"/>
    <property type="match status" value="1"/>
</dbReference>
<evidence type="ECO:0000256" key="2">
    <source>
        <dbReference type="ARBA" id="ARBA00023136"/>
    </source>
</evidence>
<sequence length="237" mass="24658">MGENATVEAAVDDTAAVDEGTGEAATAPAADAPEDGGAAAWYRDRRVRAAAVLIAALAITAGAVFGFIKYRSVAGELAALQQAQTDRDTAAQVARDYALKSLTYSYDDPDAFFRAVEDGVSADLKDKYIAVTDVLKQLIVDGQLTSTGEVLAAESTAQPGDSYHVVVSAAQTTRNLQRPTPRVSVILLQINVAKAGGNWQVSDIRRANAGGQATGGDQLPAPEPEPAPTPPAPKPKR</sequence>
<comment type="caution">
    <text evidence="5">The sequence shown here is derived from an EMBL/GenBank/DDBJ whole genome shotgun (WGS) entry which is preliminary data.</text>
</comment>
<feature type="region of interest" description="Disordered" evidence="3">
    <location>
        <begin position="1"/>
        <end position="32"/>
    </location>
</feature>
<reference evidence="6" key="1">
    <citation type="submission" date="2016-06" db="EMBL/GenBank/DDBJ databases">
        <authorList>
            <person name="Sutton G."/>
            <person name="Brinkac L."/>
            <person name="Sanka R."/>
            <person name="Adams M."/>
            <person name="Lau E."/>
            <person name="Garcia-Basteiro A."/>
            <person name="Lopez-Varela E."/>
            <person name="Palencia S."/>
        </authorList>
    </citation>
    <scope>NUCLEOTIDE SEQUENCE [LARGE SCALE GENOMIC DNA]</scope>
    <source>
        <strain evidence="6">1274684.2</strain>
    </source>
</reference>
<feature type="compositionally biased region" description="Pro residues" evidence="3">
    <location>
        <begin position="221"/>
        <end position="237"/>
    </location>
</feature>
<name>A0A1A3TSB1_MYCSD</name>
<dbReference type="AlphaFoldDB" id="A0A1A3TSB1"/>
<gene>
    <name evidence="5" type="ORF">A5648_07495</name>
</gene>
<evidence type="ECO:0000256" key="1">
    <source>
        <dbReference type="ARBA" id="ARBA00004370"/>
    </source>
</evidence>
<dbReference type="Proteomes" id="UP000093759">
    <property type="component" value="Unassembled WGS sequence"/>
</dbReference>
<evidence type="ECO:0000313" key="6">
    <source>
        <dbReference type="Proteomes" id="UP000093759"/>
    </source>
</evidence>
<keyword evidence="4" id="KW-0812">Transmembrane</keyword>
<feature type="region of interest" description="Disordered" evidence="3">
    <location>
        <begin position="206"/>
        <end position="237"/>
    </location>
</feature>
<dbReference type="EMBL" id="LZMF01000112">
    <property type="protein sequence ID" value="OBK85247.1"/>
    <property type="molecule type" value="Genomic_DNA"/>
</dbReference>
<keyword evidence="2 4" id="KW-0472">Membrane</keyword>
<organism evidence="5 6">
    <name type="scientific">Mycolicibacter sinensis (strain JDM601)</name>
    <name type="common">Mycobacterium sinense</name>
    <dbReference type="NCBI Taxonomy" id="875328"/>
    <lineage>
        <taxon>Bacteria</taxon>
        <taxon>Bacillati</taxon>
        <taxon>Actinomycetota</taxon>
        <taxon>Actinomycetes</taxon>
        <taxon>Mycobacteriales</taxon>
        <taxon>Mycobacteriaceae</taxon>
        <taxon>Mycolicibacter</taxon>
    </lineage>
</organism>
<comment type="subcellular location">
    <subcellularLocation>
        <location evidence="1">Membrane</location>
    </subcellularLocation>
</comment>
<evidence type="ECO:0000256" key="4">
    <source>
        <dbReference type="SAM" id="Phobius"/>
    </source>
</evidence>
<evidence type="ECO:0000313" key="5">
    <source>
        <dbReference type="EMBL" id="OBK85247.1"/>
    </source>
</evidence>
<evidence type="ECO:0008006" key="7">
    <source>
        <dbReference type="Google" id="ProtNLM"/>
    </source>
</evidence>
<accession>A0A1A3TSB1</accession>
<dbReference type="PANTHER" id="PTHR37042:SF4">
    <property type="entry name" value="OUTER MEMBRANE PROTEIN RV1973"/>
    <property type="match status" value="1"/>
</dbReference>
<keyword evidence="4" id="KW-1133">Transmembrane helix</keyword>
<feature type="transmembrane region" description="Helical" evidence="4">
    <location>
        <begin position="49"/>
        <end position="68"/>
    </location>
</feature>